<dbReference type="AlphaFoldDB" id="A0A5E5A9J5"/>
<dbReference type="PANTHER" id="PTHR38042:SF1">
    <property type="entry name" value="UROPORPHYRINOGEN-III SYNTHASE, CHLOROPLASTIC"/>
    <property type="match status" value="1"/>
</dbReference>
<gene>
    <name evidence="12" type="primary">hemD</name>
    <name evidence="12" type="ORF">PCA31118_03484</name>
</gene>
<dbReference type="InterPro" id="IPR036108">
    <property type="entry name" value="4pyrrol_syn_uPrphyn_synt_sf"/>
</dbReference>
<sequence>MTPRAPVPPGSSPSSGPSGDPVSPVSPVSPASPSGGTAGATSADLGHVTSVRAVAAPAAPCAILTRPDGQADALARALSVEGIDALDFPLLDIAPQTDPDALTALDDALRALPSYAMAVFISPNAVAYALARLVHLHVGDDAQSTTRAAAAAPVRAAGAFWPTTLPVAVVGPGSAQALADAGIAPPAHRVIVPPGGPQARFDSEALLEQLDLPALAGRRVLLVRGDGGRELLADTLRASGAQLDIVSAYTRRAPTPDTAAWAALEARLASPERCAWVLTSSEAVRHLATLLAARYGTRAGVHTPGTPQMLARILTAQCFTSHHRIADAARSAGFDRITQCAPGDENLLAAIKTWADPIQVKHDDR</sequence>
<comment type="function">
    <text evidence="6 9">Catalyzes cyclization of the linear tetrapyrrole, hydroxymethylbilane, to the macrocyclic uroporphyrinogen III.</text>
</comment>
<evidence type="ECO:0000313" key="13">
    <source>
        <dbReference type="Proteomes" id="UP000414136"/>
    </source>
</evidence>
<dbReference type="EC" id="4.2.1.75" evidence="3 9"/>
<evidence type="ECO:0000256" key="2">
    <source>
        <dbReference type="ARBA" id="ARBA00008133"/>
    </source>
</evidence>
<dbReference type="PANTHER" id="PTHR38042">
    <property type="entry name" value="UROPORPHYRINOGEN-III SYNTHASE, CHLOROPLASTIC"/>
    <property type="match status" value="1"/>
</dbReference>
<keyword evidence="13" id="KW-1185">Reference proteome</keyword>
<dbReference type="InterPro" id="IPR003754">
    <property type="entry name" value="4pyrrol_synth_uPrphyn_synth"/>
</dbReference>
<feature type="compositionally biased region" description="Low complexity" evidence="10">
    <location>
        <begin position="12"/>
        <end position="42"/>
    </location>
</feature>
<evidence type="ECO:0000256" key="9">
    <source>
        <dbReference type="RuleBase" id="RU366031"/>
    </source>
</evidence>
<dbReference type="GO" id="GO:0006780">
    <property type="term" value="P:uroporphyrinogen III biosynthetic process"/>
    <property type="evidence" value="ECO:0007669"/>
    <property type="project" value="UniProtKB-UniRule"/>
</dbReference>
<evidence type="ECO:0000256" key="3">
    <source>
        <dbReference type="ARBA" id="ARBA00013109"/>
    </source>
</evidence>
<evidence type="ECO:0000256" key="6">
    <source>
        <dbReference type="ARBA" id="ARBA00037589"/>
    </source>
</evidence>
<dbReference type="CDD" id="cd06578">
    <property type="entry name" value="HemD"/>
    <property type="match status" value="1"/>
</dbReference>
<dbReference type="InterPro" id="IPR039793">
    <property type="entry name" value="UROS/Hem4"/>
</dbReference>
<evidence type="ECO:0000256" key="10">
    <source>
        <dbReference type="SAM" id="MobiDB-lite"/>
    </source>
</evidence>
<evidence type="ECO:0000256" key="4">
    <source>
        <dbReference type="ARBA" id="ARBA00023239"/>
    </source>
</evidence>
<dbReference type="GO" id="GO:0006782">
    <property type="term" value="P:protoporphyrinogen IX biosynthetic process"/>
    <property type="evidence" value="ECO:0007669"/>
    <property type="project" value="UniProtKB-UniRule"/>
</dbReference>
<dbReference type="SUPFAM" id="SSF69618">
    <property type="entry name" value="HemD-like"/>
    <property type="match status" value="1"/>
</dbReference>
<dbReference type="RefSeq" id="WP_174990511.1">
    <property type="nucleotide sequence ID" value="NZ_CABPSQ010000006.1"/>
</dbReference>
<accession>A0A5E5A9J5</accession>
<comment type="pathway">
    <text evidence="1 9">Porphyrin-containing compound metabolism; protoporphyrin-IX biosynthesis; coproporphyrinogen-III from 5-aminolevulinate: step 3/4.</text>
</comment>
<keyword evidence="4 9" id="KW-0456">Lyase</keyword>
<evidence type="ECO:0000256" key="7">
    <source>
        <dbReference type="ARBA" id="ARBA00040167"/>
    </source>
</evidence>
<feature type="domain" description="Tetrapyrrole biosynthesis uroporphyrinogen III synthase" evidence="11">
    <location>
        <begin position="72"/>
        <end position="336"/>
    </location>
</feature>
<feature type="compositionally biased region" description="Pro residues" evidence="10">
    <location>
        <begin position="1"/>
        <end position="11"/>
    </location>
</feature>
<evidence type="ECO:0000259" key="11">
    <source>
        <dbReference type="Pfam" id="PF02602"/>
    </source>
</evidence>
<proteinExistence type="inferred from homology"/>
<dbReference type="GO" id="GO:0004852">
    <property type="term" value="F:uroporphyrinogen-III synthase activity"/>
    <property type="evidence" value="ECO:0007669"/>
    <property type="project" value="UniProtKB-UniRule"/>
</dbReference>
<evidence type="ECO:0000256" key="8">
    <source>
        <dbReference type="ARBA" id="ARBA00048617"/>
    </source>
</evidence>
<evidence type="ECO:0000256" key="1">
    <source>
        <dbReference type="ARBA" id="ARBA00004772"/>
    </source>
</evidence>
<feature type="region of interest" description="Disordered" evidence="10">
    <location>
        <begin position="1"/>
        <end position="42"/>
    </location>
</feature>
<evidence type="ECO:0000256" key="5">
    <source>
        <dbReference type="ARBA" id="ARBA00023244"/>
    </source>
</evidence>
<evidence type="ECO:0000313" key="12">
    <source>
        <dbReference type="EMBL" id="VVE70264.1"/>
    </source>
</evidence>
<keyword evidence="5 9" id="KW-0627">Porphyrin biosynthesis</keyword>
<dbReference type="Gene3D" id="3.40.50.10090">
    <property type="match status" value="2"/>
</dbReference>
<dbReference type="Pfam" id="PF02602">
    <property type="entry name" value="HEM4"/>
    <property type="match status" value="1"/>
</dbReference>
<dbReference type="UniPathway" id="UPA00251">
    <property type="reaction ID" value="UER00320"/>
</dbReference>
<dbReference type="EMBL" id="CABPSQ010000006">
    <property type="protein sequence ID" value="VVE70264.1"/>
    <property type="molecule type" value="Genomic_DNA"/>
</dbReference>
<organism evidence="12 13">
    <name type="scientific">Pandoraea captiosa</name>
    <dbReference type="NCBI Taxonomy" id="2508302"/>
    <lineage>
        <taxon>Bacteria</taxon>
        <taxon>Pseudomonadati</taxon>
        <taxon>Pseudomonadota</taxon>
        <taxon>Betaproteobacteria</taxon>
        <taxon>Burkholderiales</taxon>
        <taxon>Burkholderiaceae</taxon>
        <taxon>Pandoraea</taxon>
    </lineage>
</organism>
<protein>
    <recommendedName>
        <fullName evidence="7 9">Uroporphyrinogen-III synthase</fullName>
        <ecNumber evidence="3 9">4.2.1.75</ecNumber>
    </recommendedName>
</protein>
<reference evidence="12 13" key="1">
    <citation type="submission" date="2019-08" db="EMBL/GenBank/DDBJ databases">
        <authorList>
            <person name="Peeters C."/>
        </authorList>
    </citation>
    <scope>NUCLEOTIDE SEQUENCE [LARGE SCALE GENOMIC DNA]</scope>
    <source>
        <strain evidence="12 13">LMG 31118</strain>
    </source>
</reference>
<name>A0A5E5A9J5_9BURK</name>
<comment type="catalytic activity">
    <reaction evidence="8 9">
        <text>hydroxymethylbilane = uroporphyrinogen III + H2O</text>
        <dbReference type="Rhea" id="RHEA:18965"/>
        <dbReference type="ChEBI" id="CHEBI:15377"/>
        <dbReference type="ChEBI" id="CHEBI:57308"/>
        <dbReference type="ChEBI" id="CHEBI:57845"/>
        <dbReference type="EC" id="4.2.1.75"/>
    </reaction>
</comment>
<comment type="similarity">
    <text evidence="2 9">Belongs to the uroporphyrinogen-III synthase family.</text>
</comment>
<dbReference type="Proteomes" id="UP000414136">
    <property type="component" value="Unassembled WGS sequence"/>
</dbReference>